<dbReference type="HOGENOM" id="CLU_578196_0_0_1"/>
<keyword evidence="4" id="KW-1185">Reference proteome</keyword>
<dbReference type="GeneID" id="8583868"/>
<feature type="domain" description="Sdz-33 F-box" evidence="2">
    <location>
        <begin position="158"/>
        <end position="201"/>
    </location>
</feature>
<reference evidence="3 4" key="1">
    <citation type="journal article" date="2003" name="PLoS Biol.">
        <title>The genome sequence of Caenorhabditis briggsae: a platform for comparative genomics.</title>
        <authorList>
            <person name="Stein L.D."/>
            <person name="Bao Z."/>
            <person name="Blasiar D."/>
            <person name="Blumenthal T."/>
            <person name="Brent M.R."/>
            <person name="Chen N."/>
            <person name="Chinwalla A."/>
            <person name="Clarke L."/>
            <person name="Clee C."/>
            <person name="Coghlan A."/>
            <person name="Coulson A."/>
            <person name="D'Eustachio P."/>
            <person name="Fitch D.H."/>
            <person name="Fulton L.A."/>
            <person name="Fulton R.E."/>
            <person name="Griffiths-Jones S."/>
            <person name="Harris T.W."/>
            <person name="Hillier L.W."/>
            <person name="Kamath R."/>
            <person name="Kuwabara P.E."/>
            <person name="Mardis E.R."/>
            <person name="Marra M.A."/>
            <person name="Miner T.L."/>
            <person name="Minx P."/>
            <person name="Mullikin J.C."/>
            <person name="Plumb R.W."/>
            <person name="Rogers J."/>
            <person name="Schein J.E."/>
            <person name="Sohrmann M."/>
            <person name="Spieth J."/>
            <person name="Stajich J.E."/>
            <person name="Wei C."/>
            <person name="Willey D."/>
            <person name="Wilson R.K."/>
            <person name="Durbin R."/>
            <person name="Waterston R.H."/>
        </authorList>
    </citation>
    <scope>NUCLEOTIDE SEQUENCE [LARGE SCALE GENOMIC DNA]</scope>
    <source>
        <strain evidence="3 4">AF16</strain>
    </source>
</reference>
<dbReference type="EMBL" id="HE600949">
    <property type="protein sequence ID" value="CAP34491.1"/>
    <property type="molecule type" value="Genomic_DNA"/>
</dbReference>
<dbReference type="InParanoid" id="A8XPH0"/>
<reference evidence="3 4" key="2">
    <citation type="journal article" date="2011" name="PLoS Genet.">
        <title>Caenorhabditis briggsae recombinant inbred line genotypes reveal inter-strain incompatibility and the evolution of recombination.</title>
        <authorList>
            <person name="Ross J.A."/>
            <person name="Koboldt D.C."/>
            <person name="Staisch J.E."/>
            <person name="Chamberlin H.M."/>
            <person name="Gupta B.P."/>
            <person name="Miller R.D."/>
            <person name="Baird S.E."/>
            <person name="Haag E.S."/>
        </authorList>
    </citation>
    <scope>NUCLEOTIDE SEQUENCE [LARGE SCALE GENOMIC DNA]</scope>
    <source>
        <strain evidence="3 4">AF16</strain>
    </source>
</reference>
<dbReference type="Pfam" id="PF07735">
    <property type="entry name" value="FBA_2"/>
    <property type="match status" value="1"/>
</dbReference>
<evidence type="ECO:0000259" key="2">
    <source>
        <dbReference type="Pfam" id="PF07735"/>
    </source>
</evidence>
<evidence type="ECO:0000313" key="3">
    <source>
        <dbReference type="EMBL" id="CAP34491.1"/>
    </source>
</evidence>
<accession>A8XPH0</accession>
<name>A8XPH0_CAEBR</name>
<dbReference type="CTD" id="8583868"/>
<dbReference type="RefSeq" id="XP_002641874.1">
    <property type="nucleotide sequence ID" value="XM_002641828.1"/>
</dbReference>
<dbReference type="AlphaFoldDB" id="A8XPH0"/>
<organism evidence="3 4">
    <name type="scientific">Caenorhabditis briggsae</name>
    <dbReference type="NCBI Taxonomy" id="6238"/>
    <lineage>
        <taxon>Eukaryota</taxon>
        <taxon>Metazoa</taxon>
        <taxon>Ecdysozoa</taxon>
        <taxon>Nematoda</taxon>
        <taxon>Chromadorea</taxon>
        <taxon>Rhabditida</taxon>
        <taxon>Rhabditina</taxon>
        <taxon>Rhabditomorpha</taxon>
        <taxon>Rhabditoidea</taxon>
        <taxon>Rhabditidae</taxon>
        <taxon>Peloderinae</taxon>
        <taxon>Caenorhabditis</taxon>
    </lineage>
</organism>
<dbReference type="FunCoup" id="A8XPH0">
    <property type="interactions" value="756"/>
</dbReference>
<dbReference type="Proteomes" id="UP000008549">
    <property type="component" value="Unassembled WGS sequence"/>
</dbReference>
<dbReference type="WormBase" id="CBG16556">
    <property type="protein sequence ID" value="CBP44718"/>
    <property type="gene ID" value="WBGene00036462"/>
</dbReference>
<evidence type="ECO:0000313" key="4">
    <source>
        <dbReference type="Proteomes" id="UP000008549"/>
    </source>
</evidence>
<evidence type="ECO:0000256" key="1">
    <source>
        <dbReference type="SAM" id="Coils"/>
    </source>
</evidence>
<dbReference type="InterPro" id="IPR012885">
    <property type="entry name" value="F-box_Sdz-33"/>
</dbReference>
<feature type="non-terminal residue" evidence="3">
    <location>
        <position position="1"/>
    </location>
</feature>
<proteinExistence type="predicted"/>
<protein>
    <submittedName>
        <fullName evidence="3">Protein CBG16556</fullName>
    </submittedName>
</protein>
<dbReference type="PANTHER" id="PTHR21503">
    <property type="entry name" value="F-BOX-CONTAINING HYPOTHETICAL PROTEIN C.ELEGANS"/>
    <property type="match status" value="1"/>
</dbReference>
<evidence type="ECO:0000313" key="5">
    <source>
        <dbReference type="WormBase" id="CBG16556"/>
    </source>
</evidence>
<dbReference type="KEGG" id="cbr:CBG_16556"/>
<keyword evidence="1" id="KW-0175">Coiled coil</keyword>
<feature type="non-terminal residue" evidence="3">
    <location>
        <position position="473"/>
    </location>
</feature>
<dbReference type="eggNOG" id="ENOG502TGS7">
    <property type="taxonomic scope" value="Eukaryota"/>
</dbReference>
<feature type="coiled-coil region" evidence="1">
    <location>
        <begin position="400"/>
        <end position="427"/>
    </location>
</feature>
<sequence length="473" mass="55372">YINILKIPKKGLKILYEHLNPVDCYNLAKASPELKKQVKKHKPLSIRNIYLRFDDEKSCVGVYFDRHRYKYTACVFYMWKKGDGNYRFWNNLYYLKPAKFQSYLYTKLTHPKEVKAMQGTMFPIDFLMGMLETQKDLCSIFDATKATRYVGVNLINASNVTLDDPEWLTREHVLSLNCATADIGHNNLTADDLNAFLMQWMFLDTNQIRTERFEITLSPQAFQNKKAITNGLVLLDWDPKQREGEYFDVDQYLMKSTIRDPHSFYDCKFSKDILREDGQLATVLFHGKRLHFLVWKNRFPYKILKEAREKEKNSQMRVMWGRCVIEALRLMNDTFHYHPYRQRKNSSTSTYSDCSSLSASPSSSTMTSTPPPQNCSANIYDRLKDYISEVPKDPIVCQILLNSLAHIIELERQLADLEQKTENLKMHQCPPPPYYASTKLHHEKVPEDLVTVDVSEFKHLVYSAPLVYDTISY</sequence>
<dbReference type="OMA" id="NPVDCYN"/>
<gene>
    <name evidence="3 5" type="ORF">CBG16556</name>
    <name evidence="3" type="ORF">CBG_16556</name>
</gene>
<dbReference type="PANTHER" id="PTHR21503:SF53">
    <property type="entry name" value="F-BOX ASSOCIATED DOMAIN-CONTAINING PROTEIN-RELATED"/>
    <property type="match status" value="1"/>
</dbReference>